<sequence length="65" mass="6895">MISFSTIDFTKFPGAIAEGITELTVDLSLGNWKVNLAPSSASSENRILSYTKAVNSAKMEGDVLG</sequence>
<gene>
    <name evidence="1" type="ORF">LCGC14_2434090</name>
</gene>
<proteinExistence type="predicted"/>
<accession>A0A0F9DXZ7</accession>
<evidence type="ECO:0000313" key="1">
    <source>
        <dbReference type="EMBL" id="KKL22571.1"/>
    </source>
</evidence>
<comment type="caution">
    <text evidence="1">The sequence shown here is derived from an EMBL/GenBank/DDBJ whole genome shotgun (WGS) entry which is preliminary data.</text>
</comment>
<protein>
    <submittedName>
        <fullName evidence="1">Uncharacterized protein</fullName>
    </submittedName>
</protein>
<feature type="non-terminal residue" evidence="1">
    <location>
        <position position="65"/>
    </location>
</feature>
<dbReference type="AlphaFoldDB" id="A0A0F9DXZ7"/>
<dbReference type="EMBL" id="LAZR01037299">
    <property type="protein sequence ID" value="KKL22571.1"/>
    <property type="molecule type" value="Genomic_DNA"/>
</dbReference>
<organism evidence="1">
    <name type="scientific">marine sediment metagenome</name>
    <dbReference type="NCBI Taxonomy" id="412755"/>
    <lineage>
        <taxon>unclassified sequences</taxon>
        <taxon>metagenomes</taxon>
        <taxon>ecological metagenomes</taxon>
    </lineage>
</organism>
<reference evidence="1" key="1">
    <citation type="journal article" date="2015" name="Nature">
        <title>Complex archaea that bridge the gap between prokaryotes and eukaryotes.</title>
        <authorList>
            <person name="Spang A."/>
            <person name="Saw J.H."/>
            <person name="Jorgensen S.L."/>
            <person name="Zaremba-Niedzwiedzka K."/>
            <person name="Martijn J."/>
            <person name="Lind A.E."/>
            <person name="van Eijk R."/>
            <person name="Schleper C."/>
            <person name="Guy L."/>
            <person name="Ettema T.J."/>
        </authorList>
    </citation>
    <scope>NUCLEOTIDE SEQUENCE</scope>
</reference>
<name>A0A0F9DXZ7_9ZZZZ</name>